<feature type="compositionally biased region" description="Polar residues" evidence="2">
    <location>
        <begin position="297"/>
        <end position="306"/>
    </location>
</feature>
<protein>
    <recommendedName>
        <fullName evidence="3">Chromo domain-containing protein</fullName>
    </recommendedName>
</protein>
<dbReference type="EMBL" id="RYZW01000160">
    <property type="protein sequence ID" value="TDZ40351.1"/>
    <property type="molecule type" value="Genomic_DNA"/>
</dbReference>
<dbReference type="PROSITE" id="PS50013">
    <property type="entry name" value="CHROMO_2"/>
    <property type="match status" value="1"/>
</dbReference>
<comment type="caution">
    <text evidence="4">The sequence shown here is derived from an EMBL/GenBank/DDBJ whole genome shotgun (WGS) entry which is preliminary data.</text>
</comment>
<accession>A0A4R8QMQ4</accession>
<sequence>MGTPGLFVGYDTPISSPRLNDGDRPTKDDDEISLTSTVMSEHDPEERYEVEDVLCEIEDNGEARFLIQWKNYPLTRATFEPEENMSEELLATWRETQKKQALGEKEIFDHLAWLNEMEDMEVASRRRHQLRNLRRKRLGLRLTLRQGESKEDYYDSDEDVSQDDFNSILPPPKLVRKQSDLGTFGDELPKKQPPPPPPKQPMEVRPAAPRKRASAERSKSPSWSKSPATAIPSATATPLQLRPQKPPPVSTTITGYQGTAKRPTVVVEPVGSTITVAPLPNAVLKAKKTKPSGTKIVKSTQPSNNVFVGGKTRRTRPKLGDSMTDATKSSRMFTTHRVRRIAEIQSRDKADQAPANPPAGGMLFSISSGPPAAPSSKDPATTPPALSAVEPPSKSTLSSGMRQLPRPVLKRSADDMNGTPASNFSIATSDVPANVEQSRAAQPLAKKRKSVQWADLSLTEKSDAMDVDESVPTGTELKPSPRRLRSPPADLTDSLPNQPIRKISVVQYHKRAVPRNIDKTIELGPAGTATVKVIFENVKSEAGEWYSLFVRQESMQFGRNCNARTFDRQRNNIVDRVLSHGNVKAMTPADEGLLTNAAERLKLGSFGVFSFRDGFTTVIYPKACQDWKAALAIGEDAPTGPSGPLKYVVFKPAITAAQPLPPRKTEPPPSELSASLFDDLFPMEYSKLQPSGLRDVRHNFFLAFPPSRVALLDTVAEWLRMKNSNCRVYSTKTTGDWAAFTNPKTVSNGVIVVHESVTSTLRRYPSMLKLLMHKTSATYLFWCIGESLQQFPLYPSIRSMHDPAKPGRLEITRLFPHGSAVLVTPSFLVAEPCKAHALFSWHRGVAHKPRNNIKLVVASGLGNFLRDLAMEKDQHRKYLLAQADEAQGSQAKREERARELGLSHDECKARFGVWSIFEGLEESKLASIVPDEQLETIIFADESIDPLDEQSLDLATNPAIPPSAKLFGYPVAYHKDYHDTADKCEDRYREYWTYQKWFQFVWPFFLVEATQNDKSRKDFNTFMGFFHTPQAYNSSKQKWMGRHPWLAVYRVANLHEKPWKAIELLIWDPAAQERFPTHDEVAVSDLNYAQQELIEFLREMGKEKNPDLPLERVWLGGFQEISPVLLNSEGAELLPLDRTLEAAQHMVQNTVEYLPSLDPQLAERGYRQVSMVLPEDDQTPSDVFGDEDDPNARMIFHPPRSLRSFMQSRCQNLLFNWVKEVKGDSSKSSFPYKFTPTVQWYTSQQVAENRNFEHILVAAWKEVFGLLRVPKELLEPVPSKK</sequence>
<proteinExistence type="predicted"/>
<dbReference type="Gene3D" id="2.40.50.40">
    <property type="match status" value="1"/>
</dbReference>
<reference evidence="4 5" key="1">
    <citation type="submission" date="2018-12" db="EMBL/GenBank/DDBJ databases">
        <title>Genome sequence and assembly of Colletotrichum trifolii.</title>
        <authorList>
            <person name="Gan P."/>
            <person name="Shirasu K."/>
        </authorList>
    </citation>
    <scope>NUCLEOTIDE SEQUENCE [LARGE SCALE GENOMIC DNA]</scope>
    <source>
        <strain evidence="4 5">543-2</strain>
    </source>
</reference>
<dbReference type="Proteomes" id="UP000295703">
    <property type="component" value="Unassembled WGS sequence"/>
</dbReference>
<evidence type="ECO:0000313" key="4">
    <source>
        <dbReference type="EMBL" id="TDZ40351.1"/>
    </source>
</evidence>
<dbReference type="SMART" id="SM00298">
    <property type="entry name" value="CHROMO"/>
    <property type="match status" value="1"/>
</dbReference>
<dbReference type="GO" id="GO:0006338">
    <property type="term" value="P:chromatin remodeling"/>
    <property type="evidence" value="ECO:0007669"/>
    <property type="project" value="UniProtKB-ARBA"/>
</dbReference>
<feature type="compositionally biased region" description="Low complexity" evidence="2">
    <location>
        <begin position="224"/>
        <end position="238"/>
    </location>
</feature>
<dbReference type="CDD" id="cd18966">
    <property type="entry name" value="chromodomain"/>
    <property type="match status" value="1"/>
</dbReference>
<feature type="region of interest" description="Disordered" evidence="2">
    <location>
        <begin position="293"/>
        <end position="328"/>
    </location>
</feature>
<feature type="domain" description="Chromo" evidence="3">
    <location>
        <begin position="48"/>
        <end position="85"/>
    </location>
</feature>
<dbReference type="InterPro" id="IPR016197">
    <property type="entry name" value="Chromo-like_dom_sf"/>
</dbReference>
<feature type="region of interest" description="Disordered" evidence="2">
    <location>
        <begin position="1"/>
        <end position="45"/>
    </location>
</feature>
<dbReference type="InterPro" id="IPR023780">
    <property type="entry name" value="Chromo_domain"/>
</dbReference>
<feature type="region of interest" description="Disordered" evidence="2">
    <location>
        <begin position="342"/>
        <end position="448"/>
    </location>
</feature>
<feature type="compositionally biased region" description="Pro residues" evidence="2">
    <location>
        <begin position="191"/>
        <end position="200"/>
    </location>
</feature>
<dbReference type="STRING" id="5466.A0A4R8QMQ4"/>
<organism evidence="4 5">
    <name type="scientific">Colletotrichum trifolii</name>
    <dbReference type="NCBI Taxonomy" id="5466"/>
    <lineage>
        <taxon>Eukaryota</taxon>
        <taxon>Fungi</taxon>
        <taxon>Dikarya</taxon>
        <taxon>Ascomycota</taxon>
        <taxon>Pezizomycotina</taxon>
        <taxon>Sordariomycetes</taxon>
        <taxon>Hypocreomycetidae</taxon>
        <taxon>Glomerellales</taxon>
        <taxon>Glomerellaceae</taxon>
        <taxon>Colletotrichum</taxon>
        <taxon>Colletotrichum orbiculare species complex</taxon>
    </lineage>
</organism>
<dbReference type="InterPro" id="IPR000953">
    <property type="entry name" value="Chromo/chromo_shadow_dom"/>
</dbReference>
<feature type="compositionally biased region" description="Low complexity" evidence="2">
    <location>
        <begin position="367"/>
        <end position="385"/>
    </location>
</feature>
<evidence type="ECO:0000256" key="2">
    <source>
        <dbReference type="SAM" id="MobiDB-lite"/>
    </source>
</evidence>
<feature type="compositionally biased region" description="Polar residues" evidence="2">
    <location>
        <begin position="419"/>
        <end position="428"/>
    </location>
</feature>
<evidence type="ECO:0000259" key="3">
    <source>
        <dbReference type="PROSITE" id="PS50013"/>
    </source>
</evidence>
<dbReference type="SUPFAM" id="SSF54160">
    <property type="entry name" value="Chromo domain-like"/>
    <property type="match status" value="1"/>
</dbReference>
<feature type="compositionally biased region" description="Basic and acidic residues" evidence="2">
    <location>
        <begin position="342"/>
        <end position="351"/>
    </location>
</feature>
<gene>
    <name evidence="4" type="ORF">CTRI78_v010304</name>
</gene>
<evidence type="ECO:0000256" key="1">
    <source>
        <dbReference type="ARBA" id="ARBA00011353"/>
    </source>
</evidence>
<comment type="subunit">
    <text evidence="1">Component of the NuA4 histone acetyltransferase complex.</text>
</comment>
<feature type="region of interest" description="Disordered" evidence="2">
    <location>
        <begin position="463"/>
        <end position="496"/>
    </location>
</feature>
<dbReference type="Pfam" id="PF00385">
    <property type="entry name" value="Chromo"/>
    <property type="match status" value="1"/>
</dbReference>
<name>A0A4R8QMQ4_COLTR</name>
<feature type="region of interest" description="Disordered" evidence="2">
    <location>
        <begin position="148"/>
        <end position="248"/>
    </location>
</feature>
<keyword evidence="5" id="KW-1185">Reference proteome</keyword>
<evidence type="ECO:0000313" key="5">
    <source>
        <dbReference type="Proteomes" id="UP000295703"/>
    </source>
</evidence>